<proteinExistence type="inferred from homology"/>
<dbReference type="Pfam" id="PF01170">
    <property type="entry name" value="UPF0020"/>
    <property type="match status" value="1"/>
</dbReference>
<dbReference type="Pfam" id="PF22020">
    <property type="entry name" value="RlmL_1st"/>
    <property type="match status" value="1"/>
</dbReference>
<comment type="subcellular location">
    <subcellularLocation>
        <location evidence="6">Cytoplasm</location>
    </subcellularLocation>
</comment>
<dbReference type="OrthoDB" id="9809404at2"/>
<dbReference type="CDD" id="cd02440">
    <property type="entry name" value="AdoMet_MTases"/>
    <property type="match status" value="1"/>
</dbReference>
<dbReference type="Proteomes" id="UP000027318">
    <property type="component" value="Unassembled WGS sequence"/>
</dbReference>
<dbReference type="EMBL" id="JMSZ01000032">
    <property type="protein sequence ID" value="KDE39184.1"/>
    <property type="molecule type" value="Genomic_DNA"/>
</dbReference>
<keyword evidence="2 6" id="KW-0698">rRNA processing</keyword>
<comment type="similarity">
    <text evidence="6">Belongs to the methyltransferase superfamily. RlmKL family.</text>
</comment>
<comment type="function">
    <text evidence="6">Specifically methylates the guanine in position 2445 (m2G2445) and the guanine in position 2069 (m7G2069) of 23S rRNA.</text>
</comment>
<feature type="domain" description="THUMP" evidence="8">
    <location>
        <begin position="52"/>
        <end position="163"/>
    </location>
</feature>
<evidence type="ECO:0000256" key="2">
    <source>
        <dbReference type="ARBA" id="ARBA00022552"/>
    </source>
</evidence>
<keyword evidence="10" id="KW-1185">Reference proteome</keyword>
<dbReference type="PANTHER" id="PTHR47313">
    <property type="entry name" value="RIBOSOMAL RNA LARGE SUBUNIT METHYLTRANSFERASE K/L"/>
    <property type="match status" value="1"/>
</dbReference>
<dbReference type="SUPFAM" id="SSF53335">
    <property type="entry name" value="S-adenosyl-L-methionine-dependent methyltransferases"/>
    <property type="match status" value="2"/>
</dbReference>
<dbReference type="NCBIfam" id="NF008748">
    <property type="entry name" value="PRK11783.1"/>
    <property type="match status" value="1"/>
</dbReference>
<dbReference type="PROSITE" id="PS51165">
    <property type="entry name" value="THUMP"/>
    <property type="match status" value="1"/>
</dbReference>
<dbReference type="RefSeq" id="WP_036547967.1">
    <property type="nucleotide sequence ID" value="NZ_JMSZ01000032.1"/>
</dbReference>
<evidence type="ECO:0000256" key="7">
    <source>
        <dbReference type="PROSITE-ProRule" id="PRU00529"/>
    </source>
</evidence>
<dbReference type="InterPro" id="IPR017244">
    <property type="entry name" value="23SrRNA_methyltr_KL"/>
</dbReference>
<evidence type="ECO:0000256" key="6">
    <source>
        <dbReference type="HAMAP-Rule" id="MF_01858"/>
    </source>
</evidence>
<evidence type="ECO:0000259" key="8">
    <source>
        <dbReference type="PROSITE" id="PS51165"/>
    </source>
</evidence>
<dbReference type="EC" id="2.1.1.264" evidence="6"/>
<dbReference type="InterPro" id="IPR004114">
    <property type="entry name" value="THUMP_dom"/>
</dbReference>
<accession>A0A063Y0F6</accession>
<dbReference type="Gene3D" id="3.40.50.150">
    <property type="entry name" value="Vaccinia Virus protein VP39"/>
    <property type="match status" value="2"/>
</dbReference>
<dbReference type="PROSITE" id="PS00092">
    <property type="entry name" value="N6_MTASE"/>
    <property type="match status" value="1"/>
</dbReference>
<evidence type="ECO:0000256" key="1">
    <source>
        <dbReference type="ARBA" id="ARBA00022490"/>
    </source>
</evidence>
<comment type="catalytic activity">
    <reaction evidence="6">
        <text>guanosine(2069) in 23S rRNA + S-adenosyl-L-methionine = N(2)-methylguanosine(2069) in 23S rRNA + S-adenosyl-L-homocysteine + H(+)</text>
        <dbReference type="Rhea" id="RHEA:43772"/>
        <dbReference type="Rhea" id="RHEA-COMP:10688"/>
        <dbReference type="Rhea" id="RHEA-COMP:10689"/>
        <dbReference type="ChEBI" id="CHEBI:15378"/>
        <dbReference type="ChEBI" id="CHEBI:57856"/>
        <dbReference type="ChEBI" id="CHEBI:59789"/>
        <dbReference type="ChEBI" id="CHEBI:74269"/>
        <dbReference type="ChEBI" id="CHEBI:74481"/>
        <dbReference type="EC" id="2.1.1.264"/>
    </reaction>
</comment>
<keyword evidence="7" id="KW-0694">RNA-binding</keyword>
<comment type="caution">
    <text evidence="9">The sequence shown here is derived from an EMBL/GenBank/DDBJ whole genome shotgun (WGS) entry which is preliminary data.</text>
</comment>
<dbReference type="SMART" id="SM00981">
    <property type="entry name" value="THUMP"/>
    <property type="match status" value="1"/>
</dbReference>
<dbReference type="STRING" id="267850.ADINL_2313"/>
<dbReference type="Gene3D" id="3.30.2130.30">
    <property type="match status" value="1"/>
</dbReference>
<organism evidence="9 10">
    <name type="scientific">Nitrincola lacisaponensis</name>
    <dbReference type="NCBI Taxonomy" id="267850"/>
    <lineage>
        <taxon>Bacteria</taxon>
        <taxon>Pseudomonadati</taxon>
        <taxon>Pseudomonadota</taxon>
        <taxon>Gammaproteobacteria</taxon>
        <taxon>Oceanospirillales</taxon>
        <taxon>Oceanospirillaceae</taxon>
        <taxon>Nitrincola</taxon>
    </lineage>
</organism>
<dbReference type="InterPro" id="IPR000241">
    <property type="entry name" value="RlmKL-like_Mtase"/>
</dbReference>
<keyword evidence="1 6" id="KW-0963">Cytoplasm</keyword>
<evidence type="ECO:0000256" key="4">
    <source>
        <dbReference type="ARBA" id="ARBA00022679"/>
    </source>
</evidence>
<dbReference type="Pfam" id="PF10672">
    <property type="entry name" value="Methyltrans_SAM"/>
    <property type="match status" value="1"/>
</dbReference>
<evidence type="ECO:0000313" key="10">
    <source>
        <dbReference type="Proteomes" id="UP000027318"/>
    </source>
</evidence>
<protein>
    <recommendedName>
        <fullName evidence="6">Ribosomal RNA large subunit methyltransferase K/L</fullName>
    </recommendedName>
    <domain>
        <recommendedName>
            <fullName evidence="6">23S rRNA m2G2445 methyltransferase</fullName>
            <ecNumber evidence="6">2.1.1.173</ecNumber>
        </recommendedName>
        <alternativeName>
            <fullName evidence="6">rRNA (guanine-N(2)-)-methyltransferase RlmL</fullName>
        </alternativeName>
    </domain>
    <domain>
        <recommendedName>
            <fullName evidence="6">23S rRNA m7G2069 methyltransferase</fullName>
            <ecNumber evidence="6">2.1.1.264</ecNumber>
        </recommendedName>
        <alternativeName>
            <fullName evidence="6">rRNA (guanine-N(7)-)-methyltransferase RlmK</fullName>
        </alternativeName>
    </domain>
</protein>
<comment type="catalytic activity">
    <reaction evidence="6">
        <text>guanosine(2445) in 23S rRNA + S-adenosyl-L-methionine = N(2)-methylguanosine(2445) in 23S rRNA + S-adenosyl-L-homocysteine + H(+)</text>
        <dbReference type="Rhea" id="RHEA:42740"/>
        <dbReference type="Rhea" id="RHEA-COMP:10215"/>
        <dbReference type="Rhea" id="RHEA-COMP:10216"/>
        <dbReference type="ChEBI" id="CHEBI:15378"/>
        <dbReference type="ChEBI" id="CHEBI:57856"/>
        <dbReference type="ChEBI" id="CHEBI:59789"/>
        <dbReference type="ChEBI" id="CHEBI:74269"/>
        <dbReference type="ChEBI" id="CHEBI:74481"/>
        <dbReference type="EC" id="2.1.1.173"/>
    </reaction>
</comment>
<dbReference type="InterPro" id="IPR029063">
    <property type="entry name" value="SAM-dependent_MTases_sf"/>
</dbReference>
<dbReference type="GO" id="GO:0003723">
    <property type="term" value="F:RNA binding"/>
    <property type="evidence" value="ECO:0007669"/>
    <property type="project" value="UniProtKB-UniRule"/>
</dbReference>
<evidence type="ECO:0000256" key="5">
    <source>
        <dbReference type="ARBA" id="ARBA00022691"/>
    </source>
</evidence>
<gene>
    <name evidence="6" type="primary">rlmL</name>
    <name evidence="9" type="ORF">ADINL_2313</name>
</gene>
<keyword evidence="5 6" id="KW-0949">S-adenosyl-L-methionine</keyword>
<dbReference type="EC" id="2.1.1.173" evidence="6"/>
<dbReference type="InterPro" id="IPR019614">
    <property type="entry name" value="SAM-dep_methyl-trfase"/>
</dbReference>
<keyword evidence="3 6" id="KW-0489">Methyltransferase</keyword>
<evidence type="ECO:0000256" key="3">
    <source>
        <dbReference type="ARBA" id="ARBA00022603"/>
    </source>
</evidence>
<dbReference type="GO" id="GO:0070043">
    <property type="term" value="F:rRNA (guanine-N7-)-methyltransferase activity"/>
    <property type="evidence" value="ECO:0007669"/>
    <property type="project" value="UniProtKB-UniRule"/>
</dbReference>
<dbReference type="Gene3D" id="3.30.750.80">
    <property type="entry name" value="RNA methyltransferase domain (HRMD) like"/>
    <property type="match status" value="1"/>
</dbReference>
<dbReference type="GO" id="GO:0052915">
    <property type="term" value="F:23S rRNA (guanine(2445)-N(2))-methyltransferase activity"/>
    <property type="evidence" value="ECO:0007669"/>
    <property type="project" value="UniProtKB-UniRule"/>
</dbReference>
<name>A0A063Y0F6_9GAMM</name>
<dbReference type="HAMAP" id="MF_01858">
    <property type="entry name" value="23SrRNA_methyltr_KL"/>
    <property type="match status" value="1"/>
</dbReference>
<dbReference type="GO" id="GO:0005737">
    <property type="term" value="C:cytoplasm"/>
    <property type="evidence" value="ECO:0007669"/>
    <property type="project" value="UniProtKB-SubCell"/>
</dbReference>
<dbReference type="InterPro" id="IPR054170">
    <property type="entry name" value="RlmL_1st"/>
</dbReference>
<evidence type="ECO:0000313" key="9">
    <source>
        <dbReference type="EMBL" id="KDE39184.1"/>
    </source>
</evidence>
<sequence>MTTENRNADIKQYFVTCPKGMEQLLADELTQLGGEAVRMTVAGVSCQGDTQLGYRICLWSRLGSRVLLRLLEAPVSTADSLYDAVQSIDWLAHLRPSGTLSVDFNGRTDDIRNTHFGALKVKDAIVDQIRAATGQRPEIDKQQPELRVNVHLARGQVAVSLDLSGDSLHRRGYRAKTGEAPMKENLAAAVLLRAGWAKGDVQVLVDPMCGSATLLTEAALISLDIAPGLYRQRFGFMRWPDFDRQAWQLLLDEAQARAEQGRASVSLRLYGSDQDPQVLAAARDNVRRAKLEQFIQLQQGEMSQVTRPEDAEHGLLVTNPPYGERLGETGQLMFLYQQLGQLLRQQFFGWRAAVLTADASLCRVMGLKAHKDYQLFNGALESRLFLFEVYAERAVSAEPGQPVLSETAQMFANRLQKNLKNLRRWVRQESIECYRLYDADIPEYAVAVDVYGDQVLVQEYQAPGSIDPVKAFNRLSEAMAATAVVLEKRPEQMVLKQRKRQQGTEQYQRHNDTGHFQVVSEHGCRLQVNLQDYLDTGLFLDHRPVRRQIQSLAAGQDFLNLFCYTATATVHAAVGGARSTTSVDMSATYLDWARQNLKLNQQDMSRHQLVREDCFKWLKRQTLPAYDLIFMDPPTFSNSKRMEGVLDVQRDHVALIEGAMRLLRPDGLLIFSNNYRRFKLDYDALSAYQIKDVTPQTLDPDFKRNSKIHCCFEIRHL</sequence>
<dbReference type="PATRIC" id="fig|267850.7.peg.2281"/>
<dbReference type="AlphaFoldDB" id="A0A063Y0F6"/>
<dbReference type="Pfam" id="PF02926">
    <property type="entry name" value="THUMP"/>
    <property type="match status" value="1"/>
</dbReference>
<dbReference type="InterPro" id="IPR002052">
    <property type="entry name" value="DNA_methylase_N6_adenine_CS"/>
</dbReference>
<dbReference type="CDD" id="cd11715">
    <property type="entry name" value="THUMP_AdoMetMT"/>
    <property type="match status" value="1"/>
</dbReference>
<dbReference type="PIRSF" id="PIRSF037618">
    <property type="entry name" value="RNA_Mtase_bacteria_prd"/>
    <property type="match status" value="1"/>
</dbReference>
<dbReference type="PANTHER" id="PTHR47313:SF1">
    <property type="entry name" value="RIBOSOMAL RNA LARGE SUBUNIT METHYLTRANSFERASE K_L"/>
    <property type="match status" value="1"/>
</dbReference>
<keyword evidence="4 6" id="KW-0808">Transferase</keyword>
<reference evidence="9 10" key="1">
    <citation type="journal article" date="2005" name="Int. J. Syst. Evol. Microbiol.">
        <title>Nitrincola lacisaponensis gen. nov., sp. nov., a novel alkaliphilic bacterium isolated from an alkaline, saline lake.</title>
        <authorList>
            <person name="Dimitriu P.A."/>
            <person name="Shukla S.K."/>
            <person name="Conradt J."/>
            <person name="Marquez M.C."/>
            <person name="Ventosa A."/>
            <person name="Maglia A."/>
            <person name="Peyton B.M."/>
            <person name="Pinkart H.C."/>
            <person name="Mormile M.R."/>
        </authorList>
    </citation>
    <scope>NUCLEOTIDE SEQUENCE [LARGE SCALE GENOMIC DNA]</scope>
    <source>
        <strain evidence="9 10">4CA</strain>
    </source>
</reference>